<dbReference type="Pfam" id="PF00378">
    <property type="entry name" value="ECH_1"/>
    <property type="match status" value="1"/>
</dbReference>
<dbReference type="PANTHER" id="PTHR42964:SF1">
    <property type="entry name" value="POLYKETIDE BIOSYNTHESIS ENOYL-COA HYDRATASE PKSH-RELATED"/>
    <property type="match status" value="1"/>
</dbReference>
<dbReference type="Gene3D" id="3.90.226.10">
    <property type="entry name" value="2-enoyl-CoA Hydratase, Chain A, domain 1"/>
    <property type="match status" value="1"/>
</dbReference>
<protein>
    <submittedName>
        <fullName evidence="2">Enoyl-CoA hydratase/isomerase family protein</fullName>
    </submittedName>
</protein>
<proteinExistence type="inferred from homology"/>
<dbReference type="CDD" id="cd06558">
    <property type="entry name" value="crotonase-like"/>
    <property type="match status" value="1"/>
</dbReference>
<dbReference type="SUPFAM" id="SSF52096">
    <property type="entry name" value="ClpP/crotonase"/>
    <property type="match status" value="1"/>
</dbReference>
<accession>A0ABV8V8E5</accession>
<comment type="similarity">
    <text evidence="1">Belongs to the enoyl-CoA hydratase/isomerase family.</text>
</comment>
<dbReference type="RefSeq" id="WP_290261296.1">
    <property type="nucleotide sequence ID" value="NZ_JAUFQG010000004.1"/>
</dbReference>
<evidence type="ECO:0000313" key="3">
    <source>
        <dbReference type="Proteomes" id="UP001595840"/>
    </source>
</evidence>
<comment type="caution">
    <text evidence="2">The sequence shown here is derived from an EMBL/GenBank/DDBJ whole genome shotgun (WGS) entry which is preliminary data.</text>
</comment>
<dbReference type="Proteomes" id="UP001595840">
    <property type="component" value="Unassembled WGS sequence"/>
</dbReference>
<dbReference type="InterPro" id="IPR029045">
    <property type="entry name" value="ClpP/crotonase-like_dom_sf"/>
</dbReference>
<dbReference type="EMBL" id="JBHSCX010000020">
    <property type="protein sequence ID" value="MFC4363465.1"/>
    <property type="molecule type" value="Genomic_DNA"/>
</dbReference>
<reference evidence="3" key="1">
    <citation type="journal article" date="2019" name="Int. J. Syst. Evol. Microbiol.">
        <title>The Global Catalogue of Microorganisms (GCM) 10K type strain sequencing project: providing services to taxonomists for standard genome sequencing and annotation.</title>
        <authorList>
            <consortium name="The Broad Institute Genomics Platform"/>
            <consortium name="The Broad Institute Genome Sequencing Center for Infectious Disease"/>
            <person name="Wu L."/>
            <person name="Ma J."/>
        </authorList>
    </citation>
    <scope>NUCLEOTIDE SEQUENCE [LARGE SCALE GENOMIC DNA]</scope>
    <source>
        <strain evidence="3">CECT 8570</strain>
    </source>
</reference>
<gene>
    <name evidence="2" type="ORF">ACFOX3_14215</name>
</gene>
<organism evidence="2 3">
    <name type="scientific">Simiduia curdlanivorans</name>
    <dbReference type="NCBI Taxonomy" id="1492769"/>
    <lineage>
        <taxon>Bacteria</taxon>
        <taxon>Pseudomonadati</taxon>
        <taxon>Pseudomonadota</taxon>
        <taxon>Gammaproteobacteria</taxon>
        <taxon>Cellvibrionales</taxon>
        <taxon>Cellvibrionaceae</taxon>
        <taxon>Simiduia</taxon>
    </lineage>
</organism>
<dbReference type="InterPro" id="IPR051683">
    <property type="entry name" value="Enoyl-CoA_Hydratase/Isomerase"/>
</dbReference>
<keyword evidence="3" id="KW-1185">Reference proteome</keyword>
<name>A0ABV8V8E5_9GAMM</name>
<evidence type="ECO:0000256" key="1">
    <source>
        <dbReference type="ARBA" id="ARBA00005254"/>
    </source>
</evidence>
<evidence type="ECO:0000313" key="2">
    <source>
        <dbReference type="EMBL" id="MFC4363465.1"/>
    </source>
</evidence>
<sequence length="260" mass="28157">MDNFETLTYGVENRVATIALNRPKTLNAINQTMRRELNQLIAAIEQDQAIRIVVIRAAGRGFSAGTDLSEGLAGYSTIDEQIQQEYKPILMAIAQSSKLYIAAIQGACVGIGAALAMSCDLAVMADDAYLYLAFASLGLVPDGGMSHHLVNALGYKKALQLFAEAAKLSAAECEKYGLINKRVASDALESQTQIWAQALAKGAPLSQQFGKHILRNVHTSSFEQTLDLESKLQTTCSTSQDSQNAIMAFFDKKEAEFIGR</sequence>
<dbReference type="InterPro" id="IPR001753">
    <property type="entry name" value="Enoyl-CoA_hydra/iso"/>
</dbReference>
<dbReference type="PANTHER" id="PTHR42964">
    <property type="entry name" value="ENOYL-COA HYDRATASE"/>
    <property type="match status" value="1"/>
</dbReference>